<dbReference type="EMBL" id="VCIA01000001">
    <property type="protein sequence ID" value="TMN22345.1"/>
    <property type="molecule type" value="Genomic_DNA"/>
</dbReference>
<dbReference type="EC" id="5.2.1.8" evidence="2"/>
<keyword evidence="3" id="KW-0732">Signal</keyword>
<evidence type="ECO:0000256" key="1">
    <source>
        <dbReference type="ARBA" id="ARBA00000971"/>
    </source>
</evidence>
<dbReference type="GO" id="GO:0003755">
    <property type="term" value="F:peptidyl-prolyl cis-trans isomerase activity"/>
    <property type="evidence" value="ECO:0007669"/>
    <property type="project" value="UniProtKB-KW"/>
</dbReference>
<evidence type="ECO:0000256" key="4">
    <source>
        <dbReference type="ARBA" id="ARBA00023110"/>
    </source>
</evidence>
<protein>
    <recommendedName>
        <fullName evidence="2">peptidylprolyl isomerase</fullName>
        <ecNumber evidence="2">5.2.1.8</ecNumber>
    </recommendedName>
</protein>
<keyword evidence="4 6" id="KW-0697">Rotamase</keyword>
<evidence type="ECO:0000256" key="5">
    <source>
        <dbReference type="ARBA" id="ARBA00023235"/>
    </source>
</evidence>
<evidence type="ECO:0000256" key="2">
    <source>
        <dbReference type="ARBA" id="ARBA00013194"/>
    </source>
</evidence>
<evidence type="ECO:0000256" key="6">
    <source>
        <dbReference type="PROSITE-ProRule" id="PRU00278"/>
    </source>
</evidence>
<dbReference type="PROSITE" id="PS01096">
    <property type="entry name" value="PPIC_PPIASE_1"/>
    <property type="match status" value="1"/>
</dbReference>
<dbReference type="InterPro" id="IPR046357">
    <property type="entry name" value="PPIase_dom_sf"/>
</dbReference>
<dbReference type="OrthoDB" id="2677468at2"/>
<dbReference type="InterPro" id="IPR050245">
    <property type="entry name" value="PrsA_foldase"/>
</dbReference>
<gene>
    <name evidence="8" type="ORF">FFL34_09525</name>
</gene>
<dbReference type="PANTHER" id="PTHR47245">
    <property type="entry name" value="PEPTIDYLPROLYL ISOMERASE"/>
    <property type="match status" value="1"/>
</dbReference>
<comment type="catalytic activity">
    <reaction evidence="1">
        <text>[protein]-peptidylproline (omega=180) = [protein]-peptidylproline (omega=0)</text>
        <dbReference type="Rhea" id="RHEA:16237"/>
        <dbReference type="Rhea" id="RHEA-COMP:10747"/>
        <dbReference type="Rhea" id="RHEA-COMP:10748"/>
        <dbReference type="ChEBI" id="CHEBI:83833"/>
        <dbReference type="ChEBI" id="CHEBI:83834"/>
        <dbReference type="EC" id="5.2.1.8"/>
    </reaction>
</comment>
<evidence type="ECO:0000256" key="3">
    <source>
        <dbReference type="ARBA" id="ARBA00022729"/>
    </source>
</evidence>
<name>A0A5S3QKG8_9BACI</name>
<evidence type="ECO:0000313" key="9">
    <source>
        <dbReference type="Proteomes" id="UP000306980"/>
    </source>
</evidence>
<dbReference type="Pfam" id="PF13145">
    <property type="entry name" value="Rotamase_2"/>
    <property type="match status" value="1"/>
</dbReference>
<evidence type="ECO:0000259" key="7">
    <source>
        <dbReference type="PROSITE" id="PS50198"/>
    </source>
</evidence>
<evidence type="ECO:0000313" key="8">
    <source>
        <dbReference type="EMBL" id="TMN22345.1"/>
    </source>
</evidence>
<dbReference type="Gene3D" id="3.10.50.40">
    <property type="match status" value="1"/>
</dbReference>
<dbReference type="AlphaFoldDB" id="A0A5S3QKG8"/>
<dbReference type="RefSeq" id="WP_138603254.1">
    <property type="nucleotide sequence ID" value="NZ_VCIA01000001.1"/>
</dbReference>
<reference evidence="8 9" key="1">
    <citation type="submission" date="2019-05" db="EMBL/GenBank/DDBJ databases">
        <title>Genomic analysis of Lentibacillus sp. NKC220-2.</title>
        <authorList>
            <person name="Oh Y.J."/>
        </authorList>
    </citation>
    <scope>NUCLEOTIDE SEQUENCE [LARGE SCALE GENOMIC DNA]</scope>
    <source>
        <strain evidence="8 9">NKC220-2</strain>
    </source>
</reference>
<dbReference type="SUPFAM" id="SSF54534">
    <property type="entry name" value="FKBP-like"/>
    <property type="match status" value="1"/>
</dbReference>
<dbReference type="PROSITE" id="PS50198">
    <property type="entry name" value="PPIC_PPIASE_2"/>
    <property type="match status" value="1"/>
</dbReference>
<keyword evidence="5 6" id="KW-0413">Isomerase</keyword>
<dbReference type="Gene3D" id="1.10.4030.10">
    <property type="entry name" value="Porin chaperone SurA, peptide-binding domain"/>
    <property type="match status" value="1"/>
</dbReference>
<sequence length="298" mass="34441">MNRKLLWGMLVVLLVTNIATLIVLNQNKNVRLNSSTAINKSEPAAVIGDNEIPYDEWIASLREDYGKAQLKKMINHEVVQQLAKKHDIDISEKVIAREMSLLTTTQGVMTDKTLSRKEKKWRKDILYRYQLEALLTSDVQIPEEKVRTYYNKYRNQYDFKSSIQLSHIVVNDLKTAEKIRDKLKDGAQFDLLAEKYSIDKDTKHDGGYLGFFVDASPSIPASYLTVAEDMKERTYSEPIRRADGVAIIFLHRKLPSIAFTYQEIKPYVERELAMDELDQSPSAASLWNELKVEWVYDN</sequence>
<dbReference type="PANTHER" id="PTHR47245:SF1">
    <property type="entry name" value="FOLDASE PROTEIN PRSA"/>
    <property type="match status" value="1"/>
</dbReference>
<dbReference type="InterPro" id="IPR023058">
    <property type="entry name" value="PPIase_PpiC_CS"/>
</dbReference>
<dbReference type="InterPro" id="IPR000297">
    <property type="entry name" value="PPIase_PpiC"/>
</dbReference>
<comment type="caution">
    <text evidence="8">The sequence shown here is derived from an EMBL/GenBank/DDBJ whole genome shotgun (WGS) entry which is preliminary data.</text>
</comment>
<accession>A0A5S3QKG8</accession>
<feature type="domain" description="PpiC" evidence="7">
    <location>
        <begin position="160"/>
        <end position="252"/>
    </location>
</feature>
<proteinExistence type="predicted"/>
<organism evidence="8 9">
    <name type="scientific">Lentibacillus cibarius</name>
    <dbReference type="NCBI Taxonomy" id="2583219"/>
    <lineage>
        <taxon>Bacteria</taxon>
        <taxon>Bacillati</taxon>
        <taxon>Bacillota</taxon>
        <taxon>Bacilli</taxon>
        <taxon>Bacillales</taxon>
        <taxon>Bacillaceae</taxon>
        <taxon>Lentibacillus</taxon>
    </lineage>
</organism>
<dbReference type="Proteomes" id="UP000306980">
    <property type="component" value="Unassembled WGS sequence"/>
</dbReference>